<keyword evidence="4 6" id="KW-1133">Transmembrane helix</keyword>
<evidence type="ECO:0000313" key="8">
    <source>
        <dbReference type="EMBL" id="GAA0899533.1"/>
    </source>
</evidence>
<evidence type="ECO:0000259" key="7">
    <source>
        <dbReference type="Pfam" id="PF03600"/>
    </source>
</evidence>
<comment type="subcellular location">
    <subcellularLocation>
        <location evidence="1">Membrane</location>
        <topology evidence="1">Multi-pass membrane protein</topology>
    </subcellularLocation>
</comment>
<keyword evidence="2" id="KW-0813">Transport</keyword>
<sequence>MVGAIGLGIDIGFLALTIAVVLTLAFPASSGGALGDVSWGIVLLLSGVLTYVGVLQRNGTIEWAGASVAAVGAPVVAALLICVIGAVVSAFASTTGLLAALVPMTVPLVASGSISAVGLVAALAISSSLVDVSPFSTGGAIAMANADAAERRTIYRGLLVFAGSVTVAGPLVSWAVLVASGGF</sequence>
<evidence type="ECO:0000256" key="1">
    <source>
        <dbReference type="ARBA" id="ARBA00004141"/>
    </source>
</evidence>
<accession>A0ABP3YMS4</accession>
<keyword evidence="5 6" id="KW-0472">Membrane</keyword>
<feature type="domain" description="Citrate transporter-like" evidence="7">
    <location>
        <begin position="9"/>
        <end position="138"/>
    </location>
</feature>
<feature type="transmembrane region" description="Helical" evidence="6">
    <location>
        <begin position="158"/>
        <end position="177"/>
    </location>
</feature>
<dbReference type="Pfam" id="PF03600">
    <property type="entry name" value="CitMHS"/>
    <property type="match status" value="1"/>
</dbReference>
<evidence type="ECO:0000256" key="3">
    <source>
        <dbReference type="ARBA" id="ARBA00022692"/>
    </source>
</evidence>
<gene>
    <name evidence="8" type="ORF">GCM10009559_64210</name>
</gene>
<keyword evidence="3 6" id="KW-0812">Transmembrane</keyword>
<dbReference type="Proteomes" id="UP001499967">
    <property type="component" value="Unassembled WGS sequence"/>
</dbReference>
<evidence type="ECO:0000256" key="5">
    <source>
        <dbReference type="ARBA" id="ARBA00023136"/>
    </source>
</evidence>
<organism evidence="8 9">
    <name type="scientific">Pseudonocardia zijingensis</name>
    <dbReference type="NCBI Taxonomy" id="153376"/>
    <lineage>
        <taxon>Bacteria</taxon>
        <taxon>Bacillati</taxon>
        <taxon>Actinomycetota</taxon>
        <taxon>Actinomycetes</taxon>
        <taxon>Pseudonocardiales</taxon>
        <taxon>Pseudonocardiaceae</taxon>
        <taxon>Pseudonocardia</taxon>
    </lineage>
</organism>
<dbReference type="EMBL" id="BAAAHP010000209">
    <property type="protein sequence ID" value="GAA0899533.1"/>
    <property type="molecule type" value="Genomic_DNA"/>
</dbReference>
<comment type="caution">
    <text evidence="8">The sequence shown here is derived from an EMBL/GenBank/DDBJ whole genome shotgun (WGS) entry which is preliminary data.</text>
</comment>
<evidence type="ECO:0000256" key="6">
    <source>
        <dbReference type="SAM" id="Phobius"/>
    </source>
</evidence>
<dbReference type="RefSeq" id="WP_343945460.1">
    <property type="nucleotide sequence ID" value="NZ_BAAAHP010000209.1"/>
</dbReference>
<keyword evidence="9" id="KW-1185">Reference proteome</keyword>
<name>A0ABP3YMS4_9PSEU</name>
<feature type="transmembrane region" description="Helical" evidence="6">
    <location>
        <begin position="7"/>
        <end position="25"/>
    </location>
</feature>
<protein>
    <recommendedName>
        <fullName evidence="7">Citrate transporter-like domain-containing protein</fullName>
    </recommendedName>
</protein>
<evidence type="ECO:0000313" key="9">
    <source>
        <dbReference type="Proteomes" id="UP001499967"/>
    </source>
</evidence>
<evidence type="ECO:0000256" key="4">
    <source>
        <dbReference type="ARBA" id="ARBA00022989"/>
    </source>
</evidence>
<proteinExistence type="predicted"/>
<feature type="transmembrane region" description="Helical" evidence="6">
    <location>
        <begin position="67"/>
        <end position="92"/>
    </location>
</feature>
<evidence type="ECO:0000256" key="2">
    <source>
        <dbReference type="ARBA" id="ARBA00022448"/>
    </source>
</evidence>
<reference evidence="9" key="1">
    <citation type="journal article" date="2019" name="Int. J. Syst. Evol. Microbiol.">
        <title>The Global Catalogue of Microorganisms (GCM) 10K type strain sequencing project: providing services to taxonomists for standard genome sequencing and annotation.</title>
        <authorList>
            <consortium name="The Broad Institute Genomics Platform"/>
            <consortium name="The Broad Institute Genome Sequencing Center for Infectious Disease"/>
            <person name="Wu L."/>
            <person name="Ma J."/>
        </authorList>
    </citation>
    <scope>NUCLEOTIDE SEQUENCE [LARGE SCALE GENOMIC DNA]</scope>
    <source>
        <strain evidence="9">JCM 11117</strain>
    </source>
</reference>
<feature type="transmembrane region" description="Helical" evidence="6">
    <location>
        <begin position="98"/>
        <end position="125"/>
    </location>
</feature>
<dbReference type="InterPro" id="IPR004680">
    <property type="entry name" value="Cit_transptr-like_dom"/>
</dbReference>
<feature type="transmembrane region" description="Helical" evidence="6">
    <location>
        <begin position="37"/>
        <end position="55"/>
    </location>
</feature>